<dbReference type="InterPro" id="IPR049730">
    <property type="entry name" value="SNF2/RAD54-like_C"/>
</dbReference>
<dbReference type="InterPro" id="IPR050628">
    <property type="entry name" value="SNF2_RAD54_helicase_TF"/>
</dbReference>
<evidence type="ECO:0000256" key="3">
    <source>
        <dbReference type="ARBA" id="ARBA00022840"/>
    </source>
</evidence>
<evidence type="ECO:0008006" key="9">
    <source>
        <dbReference type="Google" id="ProtNLM"/>
    </source>
</evidence>
<evidence type="ECO:0000256" key="1">
    <source>
        <dbReference type="ARBA" id="ARBA00022741"/>
    </source>
</evidence>
<name>A0A395IAX4_ASPHC</name>
<keyword evidence="2" id="KW-0378">Hydrolase</keyword>
<dbReference type="RefSeq" id="XP_025556526.1">
    <property type="nucleotide sequence ID" value="XM_025692305.1"/>
</dbReference>
<feature type="compositionally biased region" description="Acidic residues" evidence="4">
    <location>
        <begin position="313"/>
        <end position="322"/>
    </location>
</feature>
<evidence type="ECO:0000259" key="6">
    <source>
        <dbReference type="SMART" id="SM00490"/>
    </source>
</evidence>
<dbReference type="Gene3D" id="3.40.50.10810">
    <property type="entry name" value="Tandem AAA-ATPase domain"/>
    <property type="match status" value="1"/>
</dbReference>
<feature type="compositionally biased region" description="Basic and acidic residues" evidence="4">
    <location>
        <begin position="330"/>
        <end position="347"/>
    </location>
</feature>
<feature type="compositionally biased region" description="Basic residues" evidence="4">
    <location>
        <begin position="103"/>
        <end position="113"/>
    </location>
</feature>
<sequence>MARESDAPIDLTTPVRPTNSGQQQQQQQQGQQQQARHPVSNHPEFGKTTPIRPVHHYHPSQKSHQPNTHANKSGNPFNIPKPHQARPEHHRAQQHQQQQQPRPPHHHFPHHRGGPMTPGPAGGFSTPRRAEPYDPFKPVRPSAYNNNRFARPANDDVVEIRRPENFTFNTPRAPKTFFASKPSAIKMSNASRNLQNFVDLTGEGGFTPSARAKNTGFGSVDVNGFVDTAKANENIKALLEGAFEDDEDEKKEKSKKKKKDRKDKKKDKKEKQKKKEEEKAKKEDSPKEKKQDTADIDDLAAQLESVTVKETNVSEDESEEAETPLSSPEAKSKVSTKDSKKDAKGEDVVSEAEAESEEDEDEEDEEEDEDDGTVEGLKVKLLPHQREGVSWMCDKETGRNKTKGVLPKGGILADDMGLGKTVQTIALILSNRKPANGLRRSKTEDEEEDSDEDEEEDTRKLPPGLSKTTLVVAPLALIKQWEAEILDKVEPSHRLRVLVYHGNARAKATDNLEDYDVVITTYGTLTSEHGAIDKSKKKTGIFSVYWYRIVLDEAHTIKNRNAKATQSACALDAEYRWCLSGTPLQNNLDELQSLIKFLRIKPFNDLANWREQITKPIANGRGGLAIERLQVYLKIFMKRRTKDVLKQNANLKPGGEGKDGEKKKSNGFQIVNREVIKVEAEFMPGEMDFYKRLEQRTDDSLEKMMGGEKVDYAGALVLLLRLRQSCNHPDLVKSDLAKDKDVLLQTGATGSQQSSGKQDDLDSMADLFGALSVVSKKCDICQMDLSKDEASGGKSRCRECQVTLDTNVMTTDKKKRSGPNAVADLTQSPSERRSEAQAARSRRNRRVVIDSDDEEDEDGEWIVPEHQRKASDLGKAGGTDDEDAEGGGEWLNSDDSDSDDDGPESPSRQPTSIRKQTHGLVTIDSEDDDDIYLNPGDDTSDVLPSTKVRHLMKILRRESADHKFIVFSVFTSMLDKIEPFLKRAGIGFARYDGGMRNDHREASLNKLRSNSGTRVLLCSLRAGALGLNLTAASRVVILEPFWNPFVEEQAIDRVHRLNQTRDVKIFKMIIKGTVEERILDLQERKRELANVTIEGKTAAAKLTMKDMMALFGKDAEARYNGDSNIDLTQTTKLLASGADGGSPYVSKSSGNRSAESQSRERSRQQSNRTSRTEDSVYGRRW</sequence>
<dbReference type="GO" id="GO:0016787">
    <property type="term" value="F:hydrolase activity"/>
    <property type="evidence" value="ECO:0007669"/>
    <property type="project" value="UniProtKB-KW"/>
</dbReference>
<feature type="compositionally biased region" description="Acidic residues" evidence="4">
    <location>
        <begin position="879"/>
        <end position="903"/>
    </location>
</feature>
<evidence type="ECO:0000256" key="4">
    <source>
        <dbReference type="SAM" id="MobiDB-lite"/>
    </source>
</evidence>
<evidence type="ECO:0000256" key="2">
    <source>
        <dbReference type="ARBA" id="ARBA00022801"/>
    </source>
</evidence>
<feature type="compositionally biased region" description="Polar residues" evidence="4">
    <location>
        <begin position="62"/>
        <end position="76"/>
    </location>
</feature>
<dbReference type="GO" id="GO:0005634">
    <property type="term" value="C:nucleus"/>
    <property type="evidence" value="ECO:0007669"/>
    <property type="project" value="TreeGrafter"/>
</dbReference>
<feature type="region of interest" description="Disordered" evidence="4">
    <location>
        <begin position="1"/>
        <end position="156"/>
    </location>
</feature>
<dbReference type="InterPro" id="IPR038718">
    <property type="entry name" value="SNF2-like_sf"/>
</dbReference>
<feature type="compositionally biased region" description="Acidic residues" evidence="4">
    <location>
        <begin position="348"/>
        <end position="373"/>
    </location>
</feature>
<dbReference type="PANTHER" id="PTHR45626">
    <property type="entry name" value="TRANSCRIPTION TERMINATION FACTOR 2-RELATED"/>
    <property type="match status" value="1"/>
</dbReference>
<gene>
    <name evidence="7" type="ORF">BO97DRAFT_359161</name>
</gene>
<dbReference type="InterPro" id="IPR027417">
    <property type="entry name" value="P-loop_NTPase"/>
</dbReference>
<dbReference type="AlphaFoldDB" id="A0A395IAX4"/>
<proteinExistence type="predicted"/>
<feature type="domain" description="Helicase ATP-binding" evidence="5">
    <location>
        <begin position="377"/>
        <end position="613"/>
    </location>
</feature>
<accession>A0A395IAX4</accession>
<dbReference type="OrthoDB" id="423559at2759"/>
<dbReference type="Pfam" id="PF00176">
    <property type="entry name" value="SNF2-rel_dom"/>
    <property type="match status" value="1"/>
</dbReference>
<dbReference type="Gene3D" id="3.40.50.300">
    <property type="entry name" value="P-loop containing nucleotide triphosphate hydrolases"/>
    <property type="match status" value="1"/>
</dbReference>
<dbReference type="CDD" id="cd18008">
    <property type="entry name" value="DEXDc_SHPRH-like"/>
    <property type="match status" value="1"/>
</dbReference>
<dbReference type="GO" id="GO:0006281">
    <property type="term" value="P:DNA repair"/>
    <property type="evidence" value="ECO:0007669"/>
    <property type="project" value="TreeGrafter"/>
</dbReference>
<feature type="compositionally biased region" description="Acidic residues" evidence="4">
    <location>
        <begin position="850"/>
        <end position="860"/>
    </location>
</feature>
<keyword evidence="8" id="KW-1185">Reference proteome</keyword>
<dbReference type="GeneID" id="37196594"/>
<dbReference type="SMART" id="SM00490">
    <property type="entry name" value="HELICc"/>
    <property type="match status" value="1"/>
</dbReference>
<protein>
    <recommendedName>
        <fullName evidence="9">SNF2 family helicase/ATPase</fullName>
    </recommendedName>
</protein>
<keyword evidence="3" id="KW-0067">ATP-binding</keyword>
<feature type="compositionally biased region" description="Acidic residues" evidence="4">
    <location>
        <begin position="444"/>
        <end position="456"/>
    </location>
</feature>
<dbReference type="STRING" id="1450537.A0A395IAX4"/>
<organism evidence="7 8">
    <name type="scientific">Aspergillus homomorphus (strain CBS 101889)</name>
    <dbReference type="NCBI Taxonomy" id="1450537"/>
    <lineage>
        <taxon>Eukaryota</taxon>
        <taxon>Fungi</taxon>
        <taxon>Dikarya</taxon>
        <taxon>Ascomycota</taxon>
        <taxon>Pezizomycotina</taxon>
        <taxon>Eurotiomycetes</taxon>
        <taxon>Eurotiomycetidae</taxon>
        <taxon>Eurotiales</taxon>
        <taxon>Aspergillaceae</taxon>
        <taxon>Aspergillus</taxon>
        <taxon>Aspergillus subgen. Circumdati</taxon>
    </lineage>
</organism>
<evidence type="ECO:0000259" key="5">
    <source>
        <dbReference type="SMART" id="SM00487"/>
    </source>
</evidence>
<dbReference type="SMART" id="SM00487">
    <property type="entry name" value="DEXDc"/>
    <property type="match status" value="1"/>
</dbReference>
<keyword evidence="1" id="KW-0547">Nucleotide-binding</keyword>
<feature type="region of interest" description="Disordered" evidence="4">
    <location>
        <begin position="1136"/>
        <end position="1181"/>
    </location>
</feature>
<dbReference type="FunFam" id="3.40.50.10810:FF:000053">
    <property type="entry name" value="SNF2 family helicase/ATPase, putative"/>
    <property type="match status" value="1"/>
</dbReference>
<feature type="region of interest" description="Disordered" evidence="4">
    <location>
        <begin position="435"/>
        <end position="465"/>
    </location>
</feature>
<evidence type="ECO:0000313" key="8">
    <source>
        <dbReference type="Proteomes" id="UP000248961"/>
    </source>
</evidence>
<dbReference type="VEuPathDB" id="FungiDB:BO97DRAFT_359161"/>
<dbReference type="GO" id="GO:0008094">
    <property type="term" value="F:ATP-dependent activity, acting on DNA"/>
    <property type="evidence" value="ECO:0007669"/>
    <property type="project" value="TreeGrafter"/>
</dbReference>
<feature type="domain" description="Helicase C-terminal" evidence="6">
    <location>
        <begin position="975"/>
        <end position="1058"/>
    </location>
</feature>
<dbReference type="PANTHER" id="PTHR45626:SF14">
    <property type="entry name" value="ATP-DEPENDENT DNA HELICASE (EUROFUNG)"/>
    <property type="match status" value="1"/>
</dbReference>
<feature type="region of interest" description="Disordered" evidence="4">
    <location>
        <begin position="239"/>
        <end position="382"/>
    </location>
</feature>
<evidence type="ECO:0000313" key="7">
    <source>
        <dbReference type="EMBL" id="RAL17372.1"/>
    </source>
</evidence>
<dbReference type="Pfam" id="PF00271">
    <property type="entry name" value="Helicase_C"/>
    <property type="match status" value="1"/>
</dbReference>
<dbReference type="CDD" id="cd18793">
    <property type="entry name" value="SF2_C_SNF"/>
    <property type="match status" value="1"/>
</dbReference>
<feature type="compositionally biased region" description="Basic and acidic residues" evidence="4">
    <location>
        <begin position="269"/>
        <end position="293"/>
    </location>
</feature>
<dbReference type="InterPro" id="IPR001650">
    <property type="entry name" value="Helicase_C-like"/>
</dbReference>
<feature type="region of interest" description="Disordered" evidence="4">
    <location>
        <begin position="811"/>
        <end position="921"/>
    </location>
</feature>
<feature type="compositionally biased region" description="Basic and acidic residues" evidence="4">
    <location>
        <begin position="1170"/>
        <end position="1181"/>
    </location>
</feature>
<feature type="compositionally biased region" description="Basic residues" evidence="4">
    <location>
        <begin position="253"/>
        <end position="268"/>
    </location>
</feature>
<feature type="compositionally biased region" description="Basic and acidic residues" evidence="4">
    <location>
        <begin position="863"/>
        <end position="872"/>
    </location>
</feature>
<dbReference type="SUPFAM" id="SSF52540">
    <property type="entry name" value="P-loop containing nucleoside triphosphate hydrolases"/>
    <property type="match status" value="2"/>
</dbReference>
<feature type="compositionally biased region" description="Low complexity" evidence="4">
    <location>
        <begin position="21"/>
        <end position="34"/>
    </location>
</feature>
<dbReference type="InterPro" id="IPR000330">
    <property type="entry name" value="SNF2_N"/>
</dbReference>
<dbReference type="InterPro" id="IPR014001">
    <property type="entry name" value="Helicase_ATP-bd"/>
</dbReference>
<dbReference type="EMBL" id="KZ824267">
    <property type="protein sequence ID" value="RAL17372.1"/>
    <property type="molecule type" value="Genomic_DNA"/>
</dbReference>
<reference evidence="7 8" key="1">
    <citation type="submission" date="2018-02" db="EMBL/GenBank/DDBJ databases">
        <title>The genomes of Aspergillus section Nigri reveals drivers in fungal speciation.</title>
        <authorList>
            <consortium name="DOE Joint Genome Institute"/>
            <person name="Vesth T.C."/>
            <person name="Nybo J."/>
            <person name="Theobald S."/>
            <person name="Brandl J."/>
            <person name="Frisvad J.C."/>
            <person name="Nielsen K.F."/>
            <person name="Lyhne E.K."/>
            <person name="Kogle M.E."/>
            <person name="Kuo A."/>
            <person name="Riley R."/>
            <person name="Clum A."/>
            <person name="Nolan M."/>
            <person name="Lipzen A."/>
            <person name="Salamov A."/>
            <person name="Henrissat B."/>
            <person name="Wiebenga A."/>
            <person name="De vries R.P."/>
            <person name="Grigoriev I.V."/>
            <person name="Mortensen U.H."/>
            <person name="Andersen M.R."/>
            <person name="Baker S.E."/>
        </authorList>
    </citation>
    <scope>NUCLEOTIDE SEQUENCE [LARGE SCALE GENOMIC DNA]</scope>
    <source>
        <strain evidence="7 8">CBS 101889</strain>
    </source>
</reference>
<dbReference type="GO" id="GO:0005524">
    <property type="term" value="F:ATP binding"/>
    <property type="evidence" value="ECO:0007669"/>
    <property type="project" value="UniProtKB-KW"/>
</dbReference>
<dbReference type="Proteomes" id="UP000248961">
    <property type="component" value="Unassembled WGS sequence"/>
</dbReference>